<feature type="region of interest" description="Disordered" evidence="2">
    <location>
        <begin position="182"/>
        <end position="201"/>
    </location>
</feature>
<name>A0ABT2ENF8_9BACT</name>
<keyword evidence="5" id="KW-1185">Reference proteome</keyword>
<keyword evidence="3" id="KW-0472">Membrane</keyword>
<keyword evidence="1" id="KW-0175">Coiled coil</keyword>
<organism evidence="4 5">
    <name type="scientific">Candidatus Fervidibacter sacchari</name>
    <dbReference type="NCBI Taxonomy" id="1448929"/>
    <lineage>
        <taxon>Bacteria</taxon>
        <taxon>Candidatus Fervidibacterota</taxon>
        <taxon>Candidatus Fervidibacter</taxon>
    </lineage>
</organism>
<comment type="caution">
    <text evidence="4">The sequence shown here is derived from an EMBL/GenBank/DDBJ whole genome shotgun (WGS) entry which is preliminary data.</text>
</comment>
<protein>
    <submittedName>
        <fullName evidence="4">Small-conductance mechanosensitive channel</fullName>
    </submittedName>
</protein>
<feature type="transmembrane region" description="Helical" evidence="3">
    <location>
        <begin position="90"/>
        <end position="109"/>
    </location>
</feature>
<keyword evidence="3" id="KW-1133">Transmembrane helix</keyword>
<evidence type="ECO:0000256" key="1">
    <source>
        <dbReference type="SAM" id="Coils"/>
    </source>
</evidence>
<feature type="compositionally biased region" description="Basic and acidic residues" evidence="2">
    <location>
        <begin position="191"/>
        <end position="201"/>
    </location>
</feature>
<reference evidence="4 5" key="1">
    <citation type="submission" date="2022-08" db="EMBL/GenBank/DDBJ databases">
        <title>Bacterial and archaeal communities from various locations to study Microbial Dark Matter (Phase II).</title>
        <authorList>
            <person name="Stepanauskas R."/>
        </authorList>
    </citation>
    <scope>NUCLEOTIDE SEQUENCE [LARGE SCALE GENOMIC DNA]</scope>
    <source>
        <strain evidence="4 5">PD1</strain>
    </source>
</reference>
<feature type="transmembrane region" description="Helical" evidence="3">
    <location>
        <begin position="29"/>
        <end position="55"/>
    </location>
</feature>
<evidence type="ECO:0000313" key="5">
    <source>
        <dbReference type="Proteomes" id="UP001204798"/>
    </source>
</evidence>
<feature type="coiled-coil region" evidence="1">
    <location>
        <begin position="118"/>
        <end position="166"/>
    </location>
</feature>
<evidence type="ECO:0000256" key="3">
    <source>
        <dbReference type="SAM" id="Phobius"/>
    </source>
</evidence>
<evidence type="ECO:0000256" key="2">
    <source>
        <dbReference type="SAM" id="MobiDB-lite"/>
    </source>
</evidence>
<gene>
    <name evidence="4" type="ORF">M2350_001902</name>
</gene>
<dbReference type="EMBL" id="JANUCP010000003">
    <property type="protein sequence ID" value="MCS3919489.1"/>
    <property type="molecule type" value="Genomic_DNA"/>
</dbReference>
<keyword evidence="3" id="KW-0812">Transmembrane</keyword>
<sequence length="201" mass="22927">MQMAYNWRDAEVKLGEKTQGQGGAKMGSFLWFVLVVVLIIYAAYFAFINTAAAFFDSQTKMVTLYLWRNLTFLSRWDLQTLSISVRLWELVLYGTGGAAILGWIIGWWMGRKGVRERLQALSQTQTELQQTKQQLARLQEQLIETHRQHEMRLADLTEKLLSLTRAALPASELQVESLPIIEAPSLPEGQGKSEKPKEKPQ</sequence>
<evidence type="ECO:0000313" key="4">
    <source>
        <dbReference type="EMBL" id="MCS3919489.1"/>
    </source>
</evidence>
<dbReference type="Proteomes" id="UP001204798">
    <property type="component" value="Unassembled WGS sequence"/>
</dbReference>
<accession>A0ABT2ENF8</accession>
<dbReference type="RefSeq" id="WP_259095949.1">
    <property type="nucleotide sequence ID" value="NZ_CP130454.1"/>
</dbReference>
<proteinExistence type="predicted"/>